<reference evidence="3" key="1">
    <citation type="submission" date="2017-02" db="UniProtKB">
        <authorList>
            <consortium name="WormBaseParasite"/>
        </authorList>
    </citation>
    <scope>IDENTIFICATION</scope>
</reference>
<dbReference type="Proteomes" id="UP000046393">
    <property type="component" value="Unplaced"/>
</dbReference>
<dbReference type="WBParaSite" id="SMUV_0000152801-mRNA-1">
    <property type="protein sequence ID" value="SMUV_0000152801-mRNA-1"/>
    <property type="gene ID" value="SMUV_0000152801"/>
</dbReference>
<sequence length="138" mass="15736">MRDICFVSTVQSSLPLGFQFLHERLYPVKTLSNGDEDNDNDQQSSSNEEKTETYTLPADSAVEKAIQKADETARNTFIKSENTLFKEAKCIYQRCFLPANHYQSSQLAWTSLHKLDKFAKDLSISSLISIYATQELRT</sequence>
<feature type="region of interest" description="Disordered" evidence="1">
    <location>
        <begin position="31"/>
        <end position="54"/>
    </location>
</feature>
<evidence type="ECO:0000313" key="2">
    <source>
        <dbReference type="Proteomes" id="UP000046393"/>
    </source>
</evidence>
<proteinExistence type="predicted"/>
<keyword evidence="2" id="KW-1185">Reference proteome</keyword>
<protein>
    <submittedName>
        <fullName evidence="3">Uncharacterized protein</fullName>
    </submittedName>
</protein>
<evidence type="ECO:0000313" key="3">
    <source>
        <dbReference type="WBParaSite" id="SMUV_0000152801-mRNA-1"/>
    </source>
</evidence>
<dbReference type="AlphaFoldDB" id="A0A0N5ABK2"/>
<name>A0A0N5ABK2_9BILA</name>
<organism evidence="2 3">
    <name type="scientific">Syphacia muris</name>
    <dbReference type="NCBI Taxonomy" id="451379"/>
    <lineage>
        <taxon>Eukaryota</taxon>
        <taxon>Metazoa</taxon>
        <taxon>Ecdysozoa</taxon>
        <taxon>Nematoda</taxon>
        <taxon>Chromadorea</taxon>
        <taxon>Rhabditida</taxon>
        <taxon>Spirurina</taxon>
        <taxon>Oxyuridomorpha</taxon>
        <taxon>Oxyuroidea</taxon>
        <taxon>Oxyuridae</taxon>
        <taxon>Syphacia</taxon>
    </lineage>
</organism>
<evidence type="ECO:0000256" key="1">
    <source>
        <dbReference type="SAM" id="MobiDB-lite"/>
    </source>
</evidence>
<accession>A0A0N5ABK2</accession>